<dbReference type="SUPFAM" id="SSF52047">
    <property type="entry name" value="RNI-like"/>
    <property type="match status" value="1"/>
</dbReference>
<reference evidence="1" key="1">
    <citation type="journal article" date="2020" name="Fungal Divers.">
        <title>Resolving the Mortierellaceae phylogeny through synthesis of multi-gene phylogenetics and phylogenomics.</title>
        <authorList>
            <person name="Vandepol N."/>
            <person name="Liber J."/>
            <person name="Desiro A."/>
            <person name="Na H."/>
            <person name="Kennedy M."/>
            <person name="Barry K."/>
            <person name="Grigoriev I.V."/>
            <person name="Miller A.N."/>
            <person name="O'Donnell K."/>
            <person name="Stajich J.E."/>
            <person name="Bonito G."/>
        </authorList>
    </citation>
    <scope>NUCLEOTIDE SEQUENCE</scope>
    <source>
        <strain evidence="1">MES-2147</strain>
    </source>
</reference>
<organism evidence="1 2">
    <name type="scientific">Modicella reniformis</name>
    <dbReference type="NCBI Taxonomy" id="1440133"/>
    <lineage>
        <taxon>Eukaryota</taxon>
        <taxon>Fungi</taxon>
        <taxon>Fungi incertae sedis</taxon>
        <taxon>Mucoromycota</taxon>
        <taxon>Mortierellomycotina</taxon>
        <taxon>Mortierellomycetes</taxon>
        <taxon>Mortierellales</taxon>
        <taxon>Mortierellaceae</taxon>
        <taxon>Modicella</taxon>
    </lineage>
</organism>
<proteinExistence type="predicted"/>
<gene>
    <name evidence="1" type="ORF">BGZ65_011896</name>
</gene>
<dbReference type="Proteomes" id="UP000749646">
    <property type="component" value="Unassembled WGS sequence"/>
</dbReference>
<sequence length="241" mass="28243">MERYSLSELTSALRKNCPKLHTIRYFEDYSYDFGFHPEPRLYASLFKDSFSTPGLRCAWMGLPEGLDLHMLDALLFHASTLEILEFKFCLNEHSPSGRPFCTTQDMSHVVELLMGCENLKVLRLSNTNCTIETLDQLLTLPWQCSRLEHLIIEKYKSTAALDPGVQQQKQYEFQHHGYPDVGQGWFLGQRDYDFYEVVSDDDWKHRLFDHMYRISGIKHAKYVKLNKTEFFARDPASTCKY</sequence>
<comment type="caution">
    <text evidence="1">The sequence shown here is derived from an EMBL/GenBank/DDBJ whole genome shotgun (WGS) entry which is preliminary data.</text>
</comment>
<dbReference type="AlphaFoldDB" id="A0A9P6ISI2"/>
<evidence type="ECO:0000313" key="1">
    <source>
        <dbReference type="EMBL" id="KAF9944543.1"/>
    </source>
</evidence>
<protein>
    <submittedName>
        <fullName evidence="1">Uncharacterized protein</fullName>
    </submittedName>
</protein>
<keyword evidence="2" id="KW-1185">Reference proteome</keyword>
<dbReference type="EMBL" id="JAAAHW010008328">
    <property type="protein sequence ID" value="KAF9944543.1"/>
    <property type="molecule type" value="Genomic_DNA"/>
</dbReference>
<accession>A0A9P6ISI2</accession>
<name>A0A9P6ISI2_9FUNG</name>
<dbReference type="OrthoDB" id="2441267at2759"/>
<evidence type="ECO:0000313" key="2">
    <source>
        <dbReference type="Proteomes" id="UP000749646"/>
    </source>
</evidence>